<keyword evidence="2 5" id="KW-0812">Transmembrane</keyword>
<dbReference type="InterPro" id="IPR001387">
    <property type="entry name" value="Cro/C1-type_HTH"/>
</dbReference>
<keyword evidence="8" id="KW-1185">Reference proteome</keyword>
<comment type="subcellular location">
    <subcellularLocation>
        <location evidence="1">Membrane</location>
        <topology evidence="1">Multi-pass membrane protein</topology>
    </subcellularLocation>
</comment>
<evidence type="ECO:0000256" key="1">
    <source>
        <dbReference type="ARBA" id="ARBA00004141"/>
    </source>
</evidence>
<dbReference type="Gene3D" id="1.10.260.40">
    <property type="entry name" value="lambda repressor-like DNA-binding domains"/>
    <property type="match status" value="1"/>
</dbReference>
<evidence type="ECO:0000256" key="3">
    <source>
        <dbReference type="ARBA" id="ARBA00022989"/>
    </source>
</evidence>
<evidence type="ECO:0000256" key="2">
    <source>
        <dbReference type="ARBA" id="ARBA00022692"/>
    </source>
</evidence>
<dbReference type="PROSITE" id="PS50943">
    <property type="entry name" value="HTH_CROC1"/>
    <property type="match status" value="1"/>
</dbReference>
<dbReference type="Pfam" id="PF01381">
    <property type="entry name" value="HTH_3"/>
    <property type="match status" value="1"/>
</dbReference>
<keyword evidence="4 5" id="KW-0472">Membrane</keyword>
<gene>
    <name evidence="7" type="ORF">NATSA_11715</name>
</gene>
<evidence type="ECO:0000256" key="4">
    <source>
        <dbReference type="ARBA" id="ARBA00023136"/>
    </source>
</evidence>
<comment type="caution">
    <text evidence="7">The sequence shown here is derived from an EMBL/GenBank/DDBJ whole genome shotgun (WGS) entry which is preliminary data.</text>
</comment>
<protein>
    <submittedName>
        <fullName evidence="7">Helix-turn-helix domain-containing protein</fullName>
    </submittedName>
</protein>
<dbReference type="SMART" id="SM00530">
    <property type="entry name" value="HTH_XRE"/>
    <property type="match status" value="1"/>
</dbReference>
<feature type="transmembrane region" description="Helical" evidence="5">
    <location>
        <begin position="111"/>
        <end position="132"/>
    </location>
</feature>
<dbReference type="Proteomes" id="UP000673975">
    <property type="component" value="Unassembled WGS sequence"/>
</dbReference>
<feature type="domain" description="HTH cro/C1-type" evidence="6">
    <location>
        <begin position="1"/>
        <end position="46"/>
    </location>
</feature>
<feature type="transmembrane region" description="Helical" evidence="5">
    <location>
        <begin position="66"/>
        <end position="91"/>
    </location>
</feature>
<dbReference type="GO" id="GO:0003677">
    <property type="term" value="F:DNA binding"/>
    <property type="evidence" value="ECO:0007669"/>
    <property type="project" value="InterPro"/>
</dbReference>
<dbReference type="InterPro" id="IPR019109">
    <property type="entry name" value="MamF_MmsF"/>
</dbReference>
<organism evidence="7 8">
    <name type="scientific">Natronogracilivirga saccharolytica</name>
    <dbReference type="NCBI Taxonomy" id="2812953"/>
    <lineage>
        <taxon>Bacteria</taxon>
        <taxon>Pseudomonadati</taxon>
        <taxon>Balneolota</taxon>
        <taxon>Balneolia</taxon>
        <taxon>Balneolales</taxon>
        <taxon>Cyclonatronaceae</taxon>
        <taxon>Natronogracilivirga</taxon>
    </lineage>
</organism>
<evidence type="ECO:0000313" key="8">
    <source>
        <dbReference type="Proteomes" id="UP000673975"/>
    </source>
</evidence>
<dbReference type="InterPro" id="IPR010982">
    <property type="entry name" value="Lambda_DNA-bd_dom_sf"/>
</dbReference>
<proteinExistence type="predicted"/>
<dbReference type="AlphaFoldDB" id="A0A8J7UW66"/>
<name>A0A8J7UW66_9BACT</name>
<accession>A0A8J7UW66</accession>
<sequence length="214" mass="24075">MTQDQLAGKAGLNLRTIQRIENGDSVPRGDTLHRIARALQVNLADITESKDQAEQELLPDKGYLHLLNASILTILISPVLWVILPLIVWIIRKGKSQVVDETGKKVLNFQLTMILLFLFLFMIIPGLAHTFFESAIAYRIMSETMITPEFLYGIAGGVLPTGGGLVTLLMVWISVMAAWNAWRIEYNKGVHYIPFVPFHKYISRLRNRMPASSS</sequence>
<evidence type="ECO:0000259" key="6">
    <source>
        <dbReference type="PROSITE" id="PS50943"/>
    </source>
</evidence>
<dbReference type="SUPFAM" id="SSF47413">
    <property type="entry name" value="lambda repressor-like DNA-binding domains"/>
    <property type="match status" value="1"/>
</dbReference>
<keyword evidence="3 5" id="KW-1133">Transmembrane helix</keyword>
<dbReference type="EMBL" id="JAFIDN010000009">
    <property type="protein sequence ID" value="MBP3193336.1"/>
    <property type="molecule type" value="Genomic_DNA"/>
</dbReference>
<feature type="transmembrane region" description="Helical" evidence="5">
    <location>
        <begin position="152"/>
        <end position="179"/>
    </location>
</feature>
<reference evidence="7" key="1">
    <citation type="submission" date="2021-02" db="EMBL/GenBank/DDBJ databases">
        <title>Natronogracilivirga saccharolytica gen. nov. sp. nov. a new anaerobic, haloalkiliphilic carbohydrate-fermenting bacterium from soda lake and proposing of Cyclonatronumiaceae fam. nov. in the phylum Balneolaeota.</title>
        <authorList>
            <person name="Zhilina T.N."/>
            <person name="Sorokin D.Y."/>
            <person name="Zavarzina D.G."/>
            <person name="Toshchakov S.V."/>
            <person name="Kublanov I.V."/>
        </authorList>
    </citation>
    <scope>NUCLEOTIDE SEQUENCE</scope>
    <source>
        <strain evidence="7">Z-1702</strain>
    </source>
</reference>
<evidence type="ECO:0000256" key="5">
    <source>
        <dbReference type="SAM" id="Phobius"/>
    </source>
</evidence>
<dbReference type="CDD" id="cd00093">
    <property type="entry name" value="HTH_XRE"/>
    <property type="match status" value="1"/>
</dbReference>
<evidence type="ECO:0000313" key="7">
    <source>
        <dbReference type="EMBL" id="MBP3193336.1"/>
    </source>
</evidence>
<dbReference type="Pfam" id="PF09685">
    <property type="entry name" value="MamF_MmsF"/>
    <property type="match status" value="1"/>
</dbReference>